<keyword evidence="2" id="KW-1185">Reference proteome</keyword>
<protein>
    <submittedName>
        <fullName evidence="1">Uncharacterized protein</fullName>
    </submittedName>
</protein>
<sequence length="129" mass="14697">MADNTFVPVPDAIKQKLSEGRILEAYTFAEIDRILPSRFLRGSDWDSLNLTSSESINCGIAFDNLCLLAWEKVNLSTWQIESELEKMVLEWAEKNKDTGKAIMRDILPKAKEFGWQRRGDLSKSLEDGT</sequence>
<reference evidence="1 2" key="1">
    <citation type="submission" date="2017-12" db="EMBL/GenBank/DDBJ databases">
        <title>Comparative genomics of Botrytis spp.</title>
        <authorList>
            <person name="Valero-Jimenez C.A."/>
            <person name="Tapia P."/>
            <person name="Veloso J."/>
            <person name="Silva-Moreno E."/>
            <person name="Staats M."/>
            <person name="Valdes J.H."/>
            <person name="Van Kan J.A.L."/>
        </authorList>
    </citation>
    <scope>NUCLEOTIDE SEQUENCE [LARGE SCALE GENOMIC DNA]</scope>
    <source>
        <strain evidence="1 2">Be9601</strain>
    </source>
</reference>
<evidence type="ECO:0000313" key="2">
    <source>
        <dbReference type="Proteomes" id="UP000297229"/>
    </source>
</evidence>
<accession>A0A4Z1JHF6</accession>
<gene>
    <name evidence="1" type="ORF">BELL_0406g00090</name>
</gene>
<proteinExistence type="predicted"/>
<comment type="caution">
    <text evidence="1">The sequence shown here is derived from an EMBL/GenBank/DDBJ whole genome shotgun (WGS) entry which is preliminary data.</text>
</comment>
<name>A0A4Z1JHF6_9HELO</name>
<dbReference type="Proteomes" id="UP000297229">
    <property type="component" value="Unassembled WGS sequence"/>
</dbReference>
<dbReference type="AlphaFoldDB" id="A0A4Z1JHF6"/>
<evidence type="ECO:0000313" key="1">
    <source>
        <dbReference type="EMBL" id="TGO72926.1"/>
    </source>
</evidence>
<organism evidence="1 2">
    <name type="scientific">Botrytis elliptica</name>
    <dbReference type="NCBI Taxonomy" id="278938"/>
    <lineage>
        <taxon>Eukaryota</taxon>
        <taxon>Fungi</taxon>
        <taxon>Dikarya</taxon>
        <taxon>Ascomycota</taxon>
        <taxon>Pezizomycotina</taxon>
        <taxon>Leotiomycetes</taxon>
        <taxon>Helotiales</taxon>
        <taxon>Sclerotiniaceae</taxon>
        <taxon>Botrytis</taxon>
    </lineage>
</organism>
<dbReference type="EMBL" id="PQXM01000404">
    <property type="protein sequence ID" value="TGO72926.1"/>
    <property type="molecule type" value="Genomic_DNA"/>
</dbReference>